<feature type="domain" description="Primase C-terminal 1" evidence="1">
    <location>
        <begin position="182"/>
        <end position="243"/>
    </location>
</feature>
<reference evidence="3 4" key="1">
    <citation type="submission" date="2020-03" db="EMBL/GenBank/DDBJ databases">
        <title>Screen low temperature-resistant strains for efficient degradation of petroleum hydrocarbons under the low temperature.</title>
        <authorList>
            <person name="Wang Y."/>
            <person name="Chen J."/>
        </authorList>
    </citation>
    <scope>NUCLEOTIDE SEQUENCE [LARGE SCALE GENOMIC DNA]</scope>
    <source>
        <strain evidence="3 4">KB1</strain>
    </source>
</reference>
<dbReference type="Pfam" id="PF09250">
    <property type="entry name" value="Prim-Pol"/>
    <property type="match status" value="1"/>
</dbReference>
<gene>
    <name evidence="3" type="ORF">G9444_0328</name>
</gene>
<accession>A0A6G9CL28</accession>
<dbReference type="EMBL" id="CP050124">
    <property type="protein sequence ID" value="QIP37572.1"/>
    <property type="molecule type" value="Genomic_DNA"/>
</dbReference>
<evidence type="ECO:0000313" key="3">
    <source>
        <dbReference type="EMBL" id="QIP37572.1"/>
    </source>
</evidence>
<organism evidence="3 4">
    <name type="scientific">Rhodococcus erythropolis</name>
    <name type="common">Arthrobacter picolinophilus</name>
    <dbReference type="NCBI Taxonomy" id="1833"/>
    <lineage>
        <taxon>Bacteria</taxon>
        <taxon>Bacillati</taxon>
        <taxon>Actinomycetota</taxon>
        <taxon>Actinomycetes</taxon>
        <taxon>Mycobacteriales</taxon>
        <taxon>Nocardiaceae</taxon>
        <taxon>Rhodococcus</taxon>
        <taxon>Rhodococcus erythropolis group</taxon>
    </lineage>
</organism>
<evidence type="ECO:0008006" key="5">
    <source>
        <dbReference type="Google" id="ProtNLM"/>
    </source>
</evidence>
<evidence type="ECO:0000259" key="2">
    <source>
        <dbReference type="SMART" id="SM00943"/>
    </source>
</evidence>
<evidence type="ECO:0000313" key="4">
    <source>
        <dbReference type="Proteomes" id="UP000502345"/>
    </source>
</evidence>
<dbReference type="SUPFAM" id="SSF56747">
    <property type="entry name" value="Prim-pol domain"/>
    <property type="match status" value="1"/>
</dbReference>
<protein>
    <recommendedName>
        <fullName evidence="5">DNA primase</fullName>
    </recommendedName>
</protein>
<dbReference type="Proteomes" id="UP000502345">
    <property type="component" value="Chromosome"/>
</dbReference>
<name>A0A6G9CL28_RHOER</name>
<proteinExistence type="predicted"/>
<dbReference type="InterPro" id="IPR015330">
    <property type="entry name" value="DNA_primase/pol_bifunc_N"/>
</dbReference>
<feature type="domain" description="DNA primase/polymerase bifunctional N-terminal" evidence="2">
    <location>
        <begin position="6"/>
        <end position="156"/>
    </location>
</feature>
<dbReference type="InterPro" id="IPR014820">
    <property type="entry name" value="PriCT_1"/>
</dbReference>
<dbReference type="CDD" id="cd04859">
    <property type="entry name" value="Prim_Pol"/>
    <property type="match status" value="1"/>
</dbReference>
<evidence type="ECO:0000259" key="1">
    <source>
        <dbReference type="SMART" id="SM00942"/>
    </source>
</evidence>
<dbReference type="SMART" id="SM00943">
    <property type="entry name" value="Prim-Pol"/>
    <property type="match status" value="1"/>
</dbReference>
<dbReference type="RefSeq" id="WP_166501655.1">
    <property type="nucleotide sequence ID" value="NZ_CP050124.1"/>
</dbReference>
<dbReference type="SMART" id="SM00942">
    <property type="entry name" value="PriCT_1"/>
    <property type="match status" value="1"/>
</dbReference>
<sequence>MVHPETQRMRDLGFALGPLDGKKAFLAGGFHNFTTNPDVHTRQAHKYPQCNWGGTRSGTMAVDIDPKNGGSLEFLMKSLGLPNLLDTLAVRTGSGGWHIYFLHDGKIRGKLAGYDGIDLKTWRTGYTVMPGSVHPDTGKLYRIERDLPIAPLPQELLPLVTPPVYKPSPVTVNPERRSDGLVRKVAEAVGGGRNQITFWALCRALERGSSSLVPEIRDAALSTGLTEGEFETCLRSAQRTAGRVA</sequence>
<dbReference type="AlphaFoldDB" id="A0A6G9CL28"/>